<evidence type="ECO:0000256" key="4">
    <source>
        <dbReference type="ARBA" id="ARBA00022723"/>
    </source>
</evidence>
<feature type="binding site" evidence="7">
    <location>
        <position position="87"/>
    </location>
    <ligand>
        <name>Mg(2+)</name>
        <dbReference type="ChEBI" id="CHEBI:18420"/>
        <label>1</label>
        <note>catalytic</note>
    </ligand>
</feature>
<dbReference type="HOGENOM" id="CLU_044118_0_4_7"/>
<name>F2NJN0_DESAR</name>
<feature type="binding site" evidence="7">
    <location>
        <position position="88"/>
    </location>
    <ligand>
        <name>Mg(2+)</name>
        <dbReference type="ChEBI" id="CHEBI:18420"/>
        <label>1</label>
        <note>catalytic</note>
    </ligand>
</feature>
<dbReference type="GO" id="GO:0007165">
    <property type="term" value="P:signal transduction"/>
    <property type="evidence" value="ECO:0007669"/>
    <property type="project" value="TreeGrafter"/>
</dbReference>
<dbReference type="InterPro" id="IPR020583">
    <property type="entry name" value="Inositol_monoP_metal-BS"/>
</dbReference>
<evidence type="ECO:0000256" key="8">
    <source>
        <dbReference type="RuleBase" id="RU364068"/>
    </source>
</evidence>
<dbReference type="Proteomes" id="UP000000483">
    <property type="component" value="Chromosome"/>
</dbReference>
<dbReference type="InterPro" id="IPR022337">
    <property type="entry name" value="Inositol_monophosphatase_SuhB"/>
</dbReference>
<keyword evidence="5 8" id="KW-0378">Hydrolase</keyword>
<feature type="binding site" evidence="7">
    <location>
        <position position="66"/>
    </location>
    <ligand>
        <name>Mg(2+)</name>
        <dbReference type="ChEBI" id="CHEBI:18420"/>
        <label>1</label>
        <note>catalytic</note>
    </ligand>
</feature>
<dbReference type="EC" id="3.1.3.25" evidence="8"/>
<dbReference type="GO" id="GO:0046854">
    <property type="term" value="P:phosphatidylinositol phosphate biosynthetic process"/>
    <property type="evidence" value="ECO:0007669"/>
    <property type="project" value="InterPro"/>
</dbReference>
<dbReference type="PROSITE" id="PS00629">
    <property type="entry name" value="IMP_1"/>
    <property type="match status" value="1"/>
</dbReference>
<dbReference type="PRINTS" id="PR01959">
    <property type="entry name" value="SBIMPHPHTASE"/>
</dbReference>
<dbReference type="FunFam" id="3.30.540.10:FF:000003">
    <property type="entry name" value="Inositol-1-monophosphatase"/>
    <property type="match status" value="1"/>
</dbReference>
<dbReference type="KEGG" id="dao:Desac_1846"/>
<dbReference type="PRINTS" id="PR00377">
    <property type="entry name" value="IMPHPHTASES"/>
</dbReference>
<dbReference type="PANTHER" id="PTHR20854">
    <property type="entry name" value="INOSITOL MONOPHOSPHATASE"/>
    <property type="match status" value="1"/>
</dbReference>
<protein>
    <recommendedName>
        <fullName evidence="8">Inositol-1-monophosphatase</fullName>
        <ecNumber evidence="8">3.1.3.25</ecNumber>
    </recommendedName>
</protein>
<comment type="cofactor">
    <cofactor evidence="2 7 8">
        <name>Mg(2+)</name>
        <dbReference type="ChEBI" id="CHEBI:18420"/>
    </cofactor>
</comment>
<dbReference type="Pfam" id="PF00459">
    <property type="entry name" value="Inositol_P"/>
    <property type="match status" value="1"/>
</dbReference>
<dbReference type="RefSeq" id="WP_013706794.1">
    <property type="nucleotide sequence ID" value="NC_015388.1"/>
</dbReference>
<dbReference type="Gene3D" id="3.30.540.10">
    <property type="entry name" value="Fructose-1,6-Bisphosphatase, subunit A, domain 1"/>
    <property type="match status" value="1"/>
</dbReference>
<evidence type="ECO:0000256" key="3">
    <source>
        <dbReference type="ARBA" id="ARBA00009759"/>
    </source>
</evidence>
<evidence type="ECO:0000256" key="2">
    <source>
        <dbReference type="ARBA" id="ARBA00001946"/>
    </source>
</evidence>
<evidence type="ECO:0000256" key="1">
    <source>
        <dbReference type="ARBA" id="ARBA00001033"/>
    </source>
</evidence>
<evidence type="ECO:0000313" key="10">
    <source>
        <dbReference type="Proteomes" id="UP000000483"/>
    </source>
</evidence>
<dbReference type="eggNOG" id="COG0483">
    <property type="taxonomic scope" value="Bacteria"/>
</dbReference>
<dbReference type="InterPro" id="IPR033942">
    <property type="entry name" value="IMPase"/>
</dbReference>
<keyword evidence="6 7" id="KW-0460">Magnesium</keyword>
<gene>
    <name evidence="9" type="ordered locus">Desac_1846</name>
</gene>
<dbReference type="SUPFAM" id="SSF56655">
    <property type="entry name" value="Carbohydrate phosphatase"/>
    <property type="match status" value="1"/>
</dbReference>
<dbReference type="InterPro" id="IPR020550">
    <property type="entry name" value="Inositol_monophosphatase_CS"/>
</dbReference>
<dbReference type="GO" id="GO:0006020">
    <property type="term" value="P:inositol metabolic process"/>
    <property type="evidence" value="ECO:0007669"/>
    <property type="project" value="TreeGrafter"/>
</dbReference>
<feature type="binding site" evidence="7">
    <location>
        <position position="213"/>
    </location>
    <ligand>
        <name>Mg(2+)</name>
        <dbReference type="ChEBI" id="CHEBI:18420"/>
        <label>1</label>
        <note>catalytic</note>
    </ligand>
</feature>
<proteinExistence type="inferred from homology"/>
<dbReference type="EMBL" id="CP002629">
    <property type="protein sequence ID" value="AEB09685.1"/>
    <property type="molecule type" value="Genomic_DNA"/>
</dbReference>
<evidence type="ECO:0000256" key="5">
    <source>
        <dbReference type="ARBA" id="ARBA00022801"/>
    </source>
</evidence>
<dbReference type="FunFam" id="3.40.190.80:FF:000002">
    <property type="entry name" value="Inositol-1-monophosphatase"/>
    <property type="match status" value="1"/>
</dbReference>
<dbReference type="InterPro" id="IPR000760">
    <property type="entry name" value="Inositol_monophosphatase-like"/>
</dbReference>
<dbReference type="OrthoDB" id="9785695at2"/>
<feature type="binding site" evidence="7">
    <location>
        <position position="85"/>
    </location>
    <ligand>
        <name>Mg(2+)</name>
        <dbReference type="ChEBI" id="CHEBI:18420"/>
        <label>1</label>
        <note>catalytic</note>
    </ligand>
</feature>
<reference evidence="9 10" key="1">
    <citation type="journal article" date="2011" name="Stand. Genomic Sci.">
        <title>Complete genome sequence of the acetate-degrading sulfate reducer Desulfobacca acetoxidans type strain (ASRB2).</title>
        <authorList>
            <person name="Goker M."/>
            <person name="Teshima H."/>
            <person name="Lapidus A."/>
            <person name="Nolan M."/>
            <person name="Lucas S."/>
            <person name="Hammon N."/>
            <person name="Deshpande S."/>
            <person name="Cheng J.F."/>
            <person name="Tapia R."/>
            <person name="Han C."/>
            <person name="Goodwin L."/>
            <person name="Pitluck S."/>
            <person name="Huntemann M."/>
            <person name="Liolios K."/>
            <person name="Ivanova N."/>
            <person name="Pagani I."/>
            <person name="Mavromatis K."/>
            <person name="Ovchinikova G."/>
            <person name="Pati A."/>
            <person name="Chen A."/>
            <person name="Palaniappan K."/>
            <person name="Land M."/>
            <person name="Hauser L."/>
            <person name="Brambilla E.M."/>
            <person name="Rohde M."/>
            <person name="Spring S."/>
            <person name="Detter J.C."/>
            <person name="Woyke T."/>
            <person name="Bristow J."/>
            <person name="Eisen J.A."/>
            <person name="Markowitz V."/>
            <person name="Hugenholtz P."/>
            <person name="Kyrpides N.C."/>
            <person name="Klenk H.P."/>
        </authorList>
    </citation>
    <scope>NUCLEOTIDE SEQUENCE [LARGE SCALE GENOMIC DNA]</scope>
    <source>
        <strain evidence="10">ATCC 700848 / DSM 11109 / ASRB2</strain>
    </source>
</reference>
<sequence>MLDQIQQIARQAALKAGALLRRNFAQPHKITLKGRHDPVTESDLQSQEIIVQTLLQVFPNHHILAEEQGAPNSAKSSQDNCWIIDPLDGTVNFAHGFPMFAVSIAFQQQGAVLYGVVYDPMREELFEAARGRGAWLNRQPIRVSTVRELDQALVATGFPYNVNERLENTIRRFKKLVALAEGVRRPGSAALDLSCLAAGRFDGFWEEGLKPWDTAAAVLIVEEAGGRVSNFGGGPFDLASDNVAASNGLLHRQLLQALQI</sequence>
<evidence type="ECO:0000256" key="7">
    <source>
        <dbReference type="PIRSR" id="PIRSR600760-2"/>
    </source>
</evidence>
<dbReference type="CDD" id="cd01639">
    <property type="entry name" value="IMPase"/>
    <property type="match status" value="1"/>
</dbReference>
<dbReference type="PROSITE" id="PS00630">
    <property type="entry name" value="IMP_2"/>
    <property type="match status" value="1"/>
</dbReference>
<evidence type="ECO:0000256" key="6">
    <source>
        <dbReference type="ARBA" id="ARBA00022842"/>
    </source>
</evidence>
<keyword evidence="10" id="KW-1185">Reference proteome</keyword>
<dbReference type="GO" id="GO:0008934">
    <property type="term" value="F:inositol monophosphate 1-phosphatase activity"/>
    <property type="evidence" value="ECO:0007669"/>
    <property type="project" value="InterPro"/>
</dbReference>
<dbReference type="STRING" id="880072.Desac_1846"/>
<dbReference type="Gene3D" id="3.40.190.80">
    <property type="match status" value="1"/>
</dbReference>
<accession>F2NJN0</accession>
<comment type="catalytic activity">
    <reaction evidence="1 8">
        <text>a myo-inositol phosphate + H2O = myo-inositol + phosphate</text>
        <dbReference type="Rhea" id="RHEA:24056"/>
        <dbReference type="ChEBI" id="CHEBI:15377"/>
        <dbReference type="ChEBI" id="CHEBI:17268"/>
        <dbReference type="ChEBI" id="CHEBI:43474"/>
        <dbReference type="ChEBI" id="CHEBI:84139"/>
        <dbReference type="EC" id="3.1.3.25"/>
    </reaction>
</comment>
<reference evidence="10" key="2">
    <citation type="submission" date="2011-03" db="EMBL/GenBank/DDBJ databases">
        <title>The complete genome of Desulfobacca acetoxidans DSM 11109.</title>
        <authorList>
            <consortium name="US DOE Joint Genome Institute (JGI-PGF)"/>
            <person name="Lucas S."/>
            <person name="Copeland A."/>
            <person name="Lapidus A."/>
            <person name="Bruce D."/>
            <person name="Goodwin L."/>
            <person name="Pitluck S."/>
            <person name="Peters L."/>
            <person name="Kyrpides N."/>
            <person name="Mavromatis K."/>
            <person name="Ivanova N."/>
            <person name="Ovchinnikova G."/>
            <person name="Teshima H."/>
            <person name="Detter J.C."/>
            <person name="Han C."/>
            <person name="Land M."/>
            <person name="Hauser L."/>
            <person name="Markowitz V."/>
            <person name="Cheng J.-F."/>
            <person name="Hugenholtz P."/>
            <person name="Woyke T."/>
            <person name="Wu D."/>
            <person name="Spring S."/>
            <person name="Schueler E."/>
            <person name="Brambilla E."/>
            <person name="Klenk H.-P."/>
            <person name="Eisen J.A."/>
        </authorList>
    </citation>
    <scope>NUCLEOTIDE SEQUENCE [LARGE SCALE GENOMIC DNA]</scope>
    <source>
        <strain evidence="10">ATCC 700848 / DSM 11109 / ASRB2</strain>
    </source>
</reference>
<organism evidence="9 10">
    <name type="scientific">Desulfobacca acetoxidans (strain ATCC 700848 / DSM 11109 / ASRB2)</name>
    <dbReference type="NCBI Taxonomy" id="880072"/>
    <lineage>
        <taxon>Bacteria</taxon>
        <taxon>Pseudomonadati</taxon>
        <taxon>Thermodesulfobacteriota</taxon>
        <taxon>Desulfobaccia</taxon>
        <taxon>Desulfobaccales</taxon>
        <taxon>Desulfobaccaceae</taxon>
        <taxon>Desulfobacca</taxon>
    </lineage>
</organism>
<keyword evidence="4 7" id="KW-0479">Metal-binding</keyword>
<comment type="similarity">
    <text evidence="3 8">Belongs to the inositol monophosphatase superfamily.</text>
</comment>
<dbReference type="GO" id="GO:0046872">
    <property type="term" value="F:metal ion binding"/>
    <property type="evidence" value="ECO:0007669"/>
    <property type="project" value="UniProtKB-KW"/>
</dbReference>
<dbReference type="PANTHER" id="PTHR20854:SF4">
    <property type="entry name" value="INOSITOL-1-MONOPHOSPHATASE-RELATED"/>
    <property type="match status" value="1"/>
</dbReference>
<dbReference type="AlphaFoldDB" id="F2NJN0"/>
<evidence type="ECO:0000313" key="9">
    <source>
        <dbReference type="EMBL" id="AEB09685.1"/>
    </source>
</evidence>